<reference evidence="2" key="1">
    <citation type="submission" date="2021-01" db="EMBL/GenBank/DDBJ databases">
        <title>Whole genome shotgun sequence of Demequina activiva NBRC 110675.</title>
        <authorList>
            <person name="Komaki H."/>
            <person name="Tamura T."/>
        </authorList>
    </citation>
    <scope>NUCLEOTIDE SEQUENCE</scope>
    <source>
        <strain evidence="2">NBRC 110675</strain>
    </source>
</reference>
<protein>
    <submittedName>
        <fullName evidence="2">Uncharacterized protein</fullName>
    </submittedName>
</protein>
<name>A0A919UKE6_9MICO</name>
<feature type="transmembrane region" description="Helical" evidence="1">
    <location>
        <begin position="44"/>
        <end position="68"/>
    </location>
</feature>
<proteinExistence type="predicted"/>
<keyword evidence="3" id="KW-1185">Reference proteome</keyword>
<evidence type="ECO:0000313" key="3">
    <source>
        <dbReference type="Proteomes" id="UP000652354"/>
    </source>
</evidence>
<evidence type="ECO:0000313" key="2">
    <source>
        <dbReference type="EMBL" id="GIG54880.1"/>
    </source>
</evidence>
<dbReference type="RefSeq" id="WP_203655726.1">
    <property type="nucleotide sequence ID" value="NZ_BONR01000003.1"/>
</dbReference>
<dbReference type="Proteomes" id="UP000652354">
    <property type="component" value="Unassembled WGS sequence"/>
</dbReference>
<keyword evidence="1" id="KW-0472">Membrane</keyword>
<keyword evidence="1" id="KW-0812">Transmembrane</keyword>
<comment type="caution">
    <text evidence="2">The sequence shown here is derived from an EMBL/GenBank/DDBJ whole genome shotgun (WGS) entry which is preliminary data.</text>
</comment>
<dbReference type="EMBL" id="BONR01000003">
    <property type="protein sequence ID" value="GIG54880.1"/>
    <property type="molecule type" value="Genomic_DNA"/>
</dbReference>
<organism evidence="2 3">
    <name type="scientific">Demequina activiva</name>
    <dbReference type="NCBI Taxonomy" id="1582364"/>
    <lineage>
        <taxon>Bacteria</taxon>
        <taxon>Bacillati</taxon>
        <taxon>Actinomycetota</taxon>
        <taxon>Actinomycetes</taxon>
        <taxon>Micrococcales</taxon>
        <taxon>Demequinaceae</taxon>
        <taxon>Demequina</taxon>
    </lineage>
</organism>
<keyword evidence="1" id="KW-1133">Transmembrane helix</keyword>
<evidence type="ECO:0000256" key="1">
    <source>
        <dbReference type="SAM" id="Phobius"/>
    </source>
</evidence>
<sequence length="517" mass="53784">MRELRDVLHEAFTGHARALGDSGVEVAPASALGDIRRRRARRSAVAVGGAAAACGAIAFAAVAVPAMGGDGSSVAAPNDAEGVPVPAAGAPQWCHVDGYPAPNPEAFGPAEYGGRAYADYGAGQFLFVAPDGSVEQMRRNADGDYEATGAAGITISVPGEDGPGMPYVHYAFDFFGGGGGGGPYLASPAGPQLGYEWTTEAPDDAPRWVDPVALMQVHSATLGYSGMGLSGAVAGADAVVESVLRYDDGDEQVSEIGFGEPGAAIRDFDGLVSASIRATSPEGETYEITSHYDASQTYEAACGVALPLLEEDSQDGSVPEPVGFEAGAYLEGPESDTFQCLAPVPEALIAQPSRVEHKMGSYYEVTEAGIEFDFGDGGYIVGAPEETYPGVEAQLYQYSGWSSSSFEIGGAVEGNVVYEALIWVDDDGTIIARQQHYTEEDPGLMFGPGQDDLLPLPGSLDGEHLWYIGDVSDLALACEGIQPAQIEDAELGMIFGHGPSESEMAWSVYFPGRSATD</sequence>
<dbReference type="AlphaFoldDB" id="A0A919UKE6"/>
<gene>
    <name evidence="2" type="ORF">Dac01nite_16320</name>
</gene>
<accession>A0A919UKE6</accession>